<evidence type="ECO:0000256" key="6">
    <source>
        <dbReference type="ARBA" id="ARBA00022723"/>
    </source>
</evidence>
<gene>
    <name evidence="17" type="primary">8230508</name>
    <name evidence="16" type="ORF">Phum_PHUM452980</name>
</gene>
<comment type="similarity">
    <text evidence="4 14">Belongs to the cytochrome P450 family.</text>
</comment>
<dbReference type="PANTHER" id="PTHR24291:SF189">
    <property type="entry name" value="CYTOCHROME P450 4C3-RELATED"/>
    <property type="match status" value="1"/>
</dbReference>
<dbReference type="InterPro" id="IPR036396">
    <property type="entry name" value="Cyt_P450_sf"/>
</dbReference>
<dbReference type="ChEMBL" id="CHEMBL2364702"/>
<dbReference type="SUPFAM" id="SSF48264">
    <property type="entry name" value="Cytochrome P450"/>
    <property type="match status" value="1"/>
</dbReference>
<dbReference type="KEGG" id="phu:Phum_PHUM452980"/>
<dbReference type="VEuPathDB" id="VectorBase:PHUM452980"/>
<dbReference type="GO" id="GO:0016712">
    <property type="term" value="F:oxidoreductase activity, acting on paired donors, with incorporation or reduction of molecular oxygen, reduced flavin or flavoprotein as one donor, and incorporation of one atom of oxygen"/>
    <property type="evidence" value="ECO:0007669"/>
    <property type="project" value="UniProtKB-EC"/>
</dbReference>
<dbReference type="InParanoid" id="E0VUR1"/>
<evidence type="ECO:0000256" key="10">
    <source>
        <dbReference type="ARBA" id="ARBA00023004"/>
    </source>
</evidence>
<feature type="binding site" description="axial binding residue" evidence="13">
    <location>
        <position position="364"/>
    </location>
    <ligand>
        <name>heme</name>
        <dbReference type="ChEBI" id="CHEBI:30413"/>
    </ligand>
    <ligandPart>
        <name>Fe</name>
        <dbReference type="ChEBI" id="CHEBI:18248"/>
    </ligandPart>
</feature>
<dbReference type="OrthoDB" id="1470350at2759"/>
<evidence type="ECO:0000256" key="5">
    <source>
        <dbReference type="ARBA" id="ARBA00022617"/>
    </source>
</evidence>
<organism>
    <name type="scientific">Pediculus humanus subsp. corporis</name>
    <name type="common">Body louse</name>
    <dbReference type="NCBI Taxonomy" id="121224"/>
    <lineage>
        <taxon>Eukaryota</taxon>
        <taxon>Metazoa</taxon>
        <taxon>Ecdysozoa</taxon>
        <taxon>Arthropoda</taxon>
        <taxon>Hexapoda</taxon>
        <taxon>Insecta</taxon>
        <taxon>Pterygota</taxon>
        <taxon>Neoptera</taxon>
        <taxon>Paraneoptera</taxon>
        <taxon>Psocodea</taxon>
        <taxon>Troctomorpha</taxon>
        <taxon>Phthiraptera</taxon>
        <taxon>Anoplura</taxon>
        <taxon>Pediculidae</taxon>
        <taxon>Pediculus</taxon>
    </lineage>
</organism>
<dbReference type="GeneID" id="8230508"/>
<dbReference type="STRING" id="121224.E0VUR1"/>
<keyword evidence="8" id="KW-0492">Microsome</keyword>
<dbReference type="PRINTS" id="PR00463">
    <property type="entry name" value="EP450I"/>
</dbReference>
<dbReference type="GO" id="GO:0020037">
    <property type="term" value="F:heme binding"/>
    <property type="evidence" value="ECO:0007669"/>
    <property type="project" value="InterPro"/>
</dbReference>
<keyword evidence="5 13" id="KW-0349">Heme</keyword>
<dbReference type="EnsemblMetazoa" id="PHUM452980-RA">
    <property type="protein sequence ID" value="PHUM452980-PA"/>
    <property type="gene ID" value="PHUM452980"/>
</dbReference>
<dbReference type="EMBL" id="DS235787">
    <property type="protein sequence ID" value="EEB17117.1"/>
    <property type="molecule type" value="Genomic_DNA"/>
</dbReference>
<proteinExistence type="inferred from homology"/>
<feature type="coiled-coil region" evidence="15">
    <location>
        <begin position="162"/>
        <end position="189"/>
    </location>
</feature>
<dbReference type="AlphaFoldDB" id="E0VUR1"/>
<evidence type="ECO:0000256" key="12">
    <source>
        <dbReference type="ARBA" id="ARBA00023136"/>
    </source>
</evidence>
<dbReference type="OMA" id="CINSQIN"/>
<keyword evidence="9 14" id="KW-0560">Oxidoreductase</keyword>
<comment type="cofactor">
    <cofactor evidence="1 13">
        <name>heme</name>
        <dbReference type="ChEBI" id="CHEBI:30413"/>
    </cofactor>
</comment>
<dbReference type="CTD" id="8230508"/>
<dbReference type="InterPro" id="IPR001128">
    <property type="entry name" value="Cyt_P450"/>
</dbReference>
<evidence type="ECO:0000256" key="2">
    <source>
        <dbReference type="ARBA" id="ARBA00004174"/>
    </source>
</evidence>
<accession>E0VUR1</accession>
<dbReference type="EMBL" id="AAZO01005515">
    <property type="status" value="NOT_ANNOTATED_CDS"/>
    <property type="molecule type" value="Genomic_DNA"/>
</dbReference>
<evidence type="ECO:0000256" key="3">
    <source>
        <dbReference type="ARBA" id="ARBA00004406"/>
    </source>
</evidence>
<dbReference type="EC" id="1.14.14.1" evidence="16"/>
<evidence type="ECO:0000313" key="18">
    <source>
        <dbReference type="Proteomes" id="UP000009046"/>
    </source>
</evidence>
<dbReference type="PRINTS" id="PR00385">
    <property type="entry name" value="P450"/>
</dbReference>
<evidence type="ECO:0000256" key="14">
    <source>
        <dbReference type="RuleBase" id="RU000461"/>
    </source>
</evidence>
<dbReference type="PROSITE" id="PS00086">
    <property type="entry name" value="CYTOCHROME_P450"/>
    <property type="match status" value="1"/>
</dbReference>
<evidence type="ECO:0000256" key="11">
    <source>
        <dbReference type="ARBA" id="ARBA00023033"/>
    </source>
</evidence>
<dbReference type="HOGENOM" id="CLU_001570_5_1_1"/>
<dbReference type="Pfam" id="PF00067">
    <property type="entry name" value="p450"/>
    <property type="match status" value="1"/>
</dbReference>
<keyword evidence="7" id="KW-0256">Endoplasmic reticulum</keyword>
<evidence type="ECO:0000256" key="9">
    <source>
        <dbReference type="ARBA" id="ARBA00023002"/>
    </source>
</evidence>
<reference evidence="17" key="3">
    <citation type="submission" date="2021-02" db="UniProtKB">
        <authorList>
            <consortium name="EnsemblMetazoa"/>
        </authorList>
    </citation>
    <scope>IDENTIFICATION</scope>
    <source>
        <strain evidence="17">USDA</strain>
    </source>
</reference>
<dbReference type="InterPro" id="IPR017972">
    <property type="entry name" value="Cyt_P450_CS"/>
</dbReference>
<dbReference type="Gene3D" id="1.10.630.10">
    <property type="entry name" value="Cytochrome P450"/>
    <property type="match status" value="1"/>
</dbReference>
<dbReference type="GO" id="GO:0005506">
    <property type="term" value="F:iron ion binding"/>
    <property type="evidence" value="ECO:0007669"/>
    <property type="project" value="InterPro"/>
</dbReference>
<evidence type="ECO:0000256" key="8">
    <source>
        <dbReference type="ARBA" id="ARBA00022848"/>
    </source>
</evidence>
<evidence type="ECO:0000256" key="1">
    <source>
        <dbReference type="ARBA" id="ARBA00001971"/>
    </source>
</evidence>
<evidence type="ECO:0000313" key="17">
    <source>
        <dbReference type="EnsemblMetazoa" id="PHUM452980-PA"/>
    </source>
</evidence>
<keyword evidence="11 14" id="KW-0503">Monooxygenase</keyword>
<keyword evidence="18" id="KW-1185">Reference proteome</keyword>
<sequence>MISDVDDVKMILCNENDQKKGILYDNLKPWLGTGLLTSSGKKWKIMRKIITSAFHFSILRQYLEIFSKNSTVMMYNLSRCDIKKFFHLNNFITYCALDSIYETSMGTCINSQINKTESDYVKAIFRIGQIIVKRIFSPHLYADYLFNLSSLGRENSKLLKILHETTTNIIQERKKKMALENQRESFEINGGGERKMNFLNLLLEKQKIYKFSDVDIRYEVDTILMAGHDTTSTALNWCFFELGLNKKIQNKVHEELKNIFGDSNREPTYEDIIKMEYLKRVILETLRLYPSVPVISRKFDVDIRLKNYTIPANTEIVLMIFIIHRNSNIFPKPDKFDPDRFKLDVLKKRNPFAFIPFSAGSRNCLGQKYAMLQMLVLSSYILRKYKIKTINSRKTVKPVPDVILRPNVELKWKLIPKT</sequence>
<protein>
    <submittedName>
        <fullName evidence="16">Cytochrome P-450, putative</fullName>
        <ecNumber evidence="16">1.14.14.1</ecNumber>
    </submittedName>
</protein>
<dbReference type="InterPro" id="IPR050196">
    <property type="entry name" value="Cytochrome_P450_Monoox"/>
</dbReference>
<keyword evidence="10 13" id="KW-0408">Iron</keyword>
<dbReference type="DrugCentral" id="E0VUR1"/>
<keyword evidence="6 13" id="KW-0479">Metal-binding</keyword>
<keyword evidence="12" id="KW-0472">Membrane</keyword>
<dbReference type="InterPro" id="IPR002401">
    <property type="entry name" value="Cyt_P450_E_grp-I"/>
</dbReference>
<evidence type="ECO:0000256" key="13">
    <source>
        <dbReference type="PIRSR" id="PIRSR602401-1"/>
    </source>
</evidence>
<reference evidence="16" key="1">
    <citation type="submission" date="2007-04" db="EMBL/GenBank/DDBJ databases">
        <title>Annotation of Pediculus humanus corporis strain USDA.</title>
        <authorList>
            <person name="Kirkness E."/>
            <person name="Hannick L."/>
            <person name="Hass B."/>
            <person name="Bruggner R."/>
            <person name="Lawson D."/>
            <person name="Bidwell S."/>
            <person name="Joardar V."/>
            <person name="Caler E."/>
            <person name="Walenz B."/>
            <person name="Inman J."/>
            <person name="Schobel S."/>
            <person name="Galinsky K."/>
            <person name="Amedeo P."/>
            <person name="Strausberg R."/>
        </authorList>
    </citation>
    <scope>NUCLEOTIDE SEQUENCE</scope>
    <source>
        <strain evidence="16">USDA</strain>
    </source>
</reference>
<reference evidence="16" key="2">
    <citation type="submission" date="2007-04" db="EMBL/GenBank/DDBJ databases">
        <title>The genome of the human body louse.</title>
        <authorList>
            <consortium name="The Human Body Louse Genome Consortium"/>
            <person name="Kirkness E."/>
            <person name="Walenz B."/>
            <person name="Hass B."/>
            <person name="Bruggner R."/>
            <person name="Strausberg R."/>
        </authorList>
    </citation>
    <scope>NUCLEOTIDE SEQUENCE</scope>
    <source>
        <strain evidence="16">USDA</strain>
    </source>
</reference>
<evidence type="ECO:0000256" key="15">
    <source>
        <dbReference type="SAM" id="Coils"/>
    </source>
</evidence>
<dbReference type="CDD" id="cd20628">
    <property type="entry name" value="CYP4"/>
    <property type="match status" value="1"/>
</dbReference>
<name>E0VUR1_PEDHC</name>
<dbReference type="RefSeq" id="XP_002429855.1">
    <property type="nucleotide sequence ID" value="XM_002429810.1"/>
</dbReference>
<dbReference type="Proteomes" id="UP000009046">
    <property type="component" value="Unassembled WGS sequence"/>
</dbReference>
<dbReference type="PANTHER" id="PTHR24291">
    <property type="entry name" value="CYTOCHROME P450 FAMILY 4"/>
    <property type="match status" value="1"/>
</dbReference>
<dbReference type="GO" id="GO:0005789">
    <property type="term" value="C:endoplasmic reticulum membrane"/>
    <property type="evidence" value="ECO:0007669"/>
    <property type="project" value="UniProtKB-SubCell"/>
</dbReference>
<evidence type="ECO:0000313" key="16">
    <source>
        <dbReference type="EMBL" id="EEB17117.1"/>
    </source>
</evidence>
<evidence type="ECO:0000256" key="4">
    <source>
        <dbReference type="ARBA" id="ARBA00010617"/>
    </source>
</evidence>
<dbReference type="eggNOG" id="KOG0157">
    <property type="taxonomic scope" value="Eukaryota"/>
</dbReference>
<keyword evidence="15" id="KW-0175">Coiled coil</keyword>
<comment type="subcellular location">
    <subcellularLocation>
        <location evidence="3">Endoplasmic reticulum membrane</location>
        <topology evidence="3">Peripheral membrane protein</topology>
    </subcellularLocation>
    <subcellularLocation>
        <location evidence="2">Microsome membrane</location>
        <topology evidence="2">Peripheral membrane protein</topology>
    </subcellularLocation>
</comment>
<evidence type="ECO:0000256" key="7">
    <source>
        <dbReference type="ARBA" id="ARBA00022824"/>
    </source>
</evidence>